<evidence type="ECO:0008006" key="4">
    <source>
        <dbReference type="Google" id="ProtNLM"/>
    </source>
</evidence>
<dbReference type="EMBL" id="JALPRX010000177">
    <property type="protein sequence ID" value="MCK8788092.1"/>
    <property type="molecule type" value="Genomic_DNA"/>
</dbReference>
<accession>A0A9X1YE18</accession>
<sequence>MSDCPACLNGCGGVRSDCPLRDWSEPSPRRGRPSTYRREVADRICAELAAGRSLRSICEAEGMPPRSTVEGWVISDCDGFGGRYARARDLGLEQMADETIAIADDGRNDTSTDEDGRTLTNYDVIQRSKLRVDTRKWILSKRLPKTYGDKLDLTHSGEVAVRDLTDDQLLAQLASAQRLLRDLGIHLGGSGDEAPEGEAQALDLLSGQRPPEA</sequence>
<dbReference type="RefSeq" id="WP_248670134.1">
    <property type="nucleotide sequence ID" value="NZ_JALPRX010000177.1"/>
</dbReference>
<organism evidence="2 3">
    <name type="scientific">Roseomonas acroporae</name>
    <dbReference type="NCBI Taxonomy" id="2937791"/>
    <lineage>
        <taxon>Bacteria</taxon>
        <taxon>Pseudomonadati</taxon>
        <taxon>Pseudomonadota</taxon>
        <taxon>Alphaproteobacteria</taxon>
        <taxon>Acetobacterales</taxon>
        <taxon>Roseomonadaceae</taxon>
        <taxon>Roseomonas</taxon>
    </lineage>
</organism>
<dbReference type="AlphaFoldDB" id="A0A9X1YE18"/>
<reference evidence="2" key="1">
    <citation type="submission" date="2022-04" db="EMBL/GenBank/DDBJ databases">
        <title>Roseomonas acroporae sp. nov., isolated from coral Acropora digitifera.</title>
        <authorList>
            <person name="Sun H."/>
        </authorList>
    </citation>
    <scope>NUCLEOTIDE SEQUENCE</scope>
    <source>
        <strain evidence="2">NAR14</strain>
    </source>
</reference>
<dbReference type="Pfam" id="PF20901">
    <property type="entry name" value="Sf6_terminase"/>
    <property type="match status" value="1"/>
</dbReference>
<comment type="caution">
    <text evidence="2">The sequence shown here is derived from an EMBL/GenBank/DDBJ whole genome shotgun (WGS) entry which is preliminary data.</text>
</comment>
<feature type="region of interest" description="Disordered" evidence="1">
    <location>
        <begin position="187"/>
        <end position="213"/>
    </location>
</feature>
<dbReference type="InterPro" id="IPR048683">
    <property type="entry name" value="Sf6_terminase"/>
</dbReference>
<dbReference type="Proteomes" id="UP001139516">
    <property type="component" value="Unassembled WGS sequence"/>
</dbReference>
<dbReference type="Gene3D" id="1.10.10.60">
    <property type="entry name" value="Homeodomain-like"/>
    <property type="match status" value="1"/>
</dbReference>
<keyword evidence="3" id="KW-1185">Reference proteome</keyword>
<evidence type="ECO:0000313" key="3">
    <source>
        <dbReference type="Proteomes" id="UP001139516"/>
    </source>
</evidence>
<protein>
    <recommendedName>
        <fullName evidence="4">Terminase small subunit</fullName>
    </recommendedName>
</protein>
<evidence type="ECO:0000313" key="2">
    <source>
        <dbReference type="EMBL" id="MCK8788092.1"/>
    </source>
</evidence>
<evidence type="ECO:0000256" key="1">
    <source>
        <dbReference type="SAM" id="MobiDB-lite"/>
    </source>
</evidence>
<proteinExistence type="predicted"/>
<name>A0A9X1YE18_9PROT</name>
<gene>
    <name evidence="2" type="ORF">M0638_27425</name>
</gene>